<name>M4Z3W7_9BRAD</name>
<proteinExistence type="predicted"/>
<keyword evidence="1" id="KW-1133">Transmembrane helix</keyword>
<sequence length="312" mass="34325">MGKARRLILLALKKRALLPMLATTVAIIGSISAVLGIVDVHFGLLGTSALTLVAFILSGTFHFRKLGIPQVAVDDVIGPAEQPTSYILHCPCDIKLATEASELAEECYSGSITIEAATFEQLRVKNSLILSCLTDLQGQFMGYFDVIPLRETFGESLLRGNVTESQITHEDVLSPAEMKTCKYLFVSGIAAKQPDSYLGRRSASVLVWALLKYLDRHYGRSNPLVFALAATEEGDKLLQRFKLQLAPGTLARRDRYRLYSLALSHDEIIRRLACVPNWEQLCDLPWGGNAGKQRKIGRGRPVLPETKALSLA</sequence>
<dbReference type="KEGG" id="aol:S58_15480"/>
<dbReference type="EMBL" id="AP012603">
    <property type="protein sequence ID" value="BAM87556.1"/>
    <property type="molecule type" value="Genomic_DNA"/>
</dbReference>
<keyword evidence="1" id="KW-0472">Membrane</keyword>
<protein>
    <submittedName>
        <fullName evidence="2">Uncharacterized protein</fullName>
    </submittedName>
</protein>
<dbReference type="HOGENOM" id="CLU_890458_0_0_5"/>
<evidence type="ECO:0000256" key="1">
    <source>
        <dbReference type="SAM" id="Phobius"/>
    </source>
</evidence>
<evidence type="ECO:0000313" key="3">
    <source>
        <dbReference type="Proteomes" id="UP000011841"/>
    </source>
</evidence>
<dbReference type="GeneID" id="301815488"/>
<evidence type="ECO:0000313" key="2">
    <source>
        <dbReference type="EMBL" id="BAM87556.1"/>
    </source>
</evidence>
<dbReference type="Proteomes" id="UP000011841">
    <property type="component" value="Chromosome"/>
</dbReference>
<dbReference type="OrthoDB" id="5891495at2"/>
<keyword evidence="1" id="KW-0812">Transmembrane</keyword>
<gene>
    <name evidence="2" type="ORF">S58_15480</name>
</gene>
<reference evidence="2 3" key="1">
    <citation type="journal article" date="2013" name="Appl. Environ. Microbiol.">
        <title>Genome analysis suggests that the soil oligotrophic bacterium Agromonas oligotrophica (Bradyrhizobium oligotrophicum) is a nitrogen-fixing symbiont of Aeschynomene indica.</title>
        <authorList>
            <person name="Okubo T."/>
            <person name="Fukushima S."/>
            <person name="Itakura M."/>
            <person name="Oshima K."/>
            <person name="Longtonglang A."/>
            <person name="Teaumroong N."/>
            <person name="Mitsui H."/>
            <person name="Hattori M."/>
            <person name="Hattori R."/>
            <person name="Hattori T."/>
            <person name="Minamisawa K."/>
        </authorList>
    </citation>
    <scope>NUCLEOTIDE SEQUENCE [LARGE SCALE GENOMIC DNA]</scope>
    <source>
        <strain evidence="2 3">S58</strain>
    </source>
</reference>
<feature type="transmembrane region" description="Helical" evidence="1">
    <location>
        <begin position="16"/>
        <end position="38"/>
    </location>
</feature>
<dbReference type="AlphaFoldDB" id="M4Z3W7"/>
<accession>M4Z3W7</accession>
<dbReference type="eggNOG" id="ENOG50346VC">
    <property type="taxonomic scope" value="Bacteria"/>
</dbReference>
<organism evidence="2 3">
    <name type="scientific">Bradyrhizobium oligotrophicum S58</name>
    <dbReference type="NCBI Taxonomy" id="1245469"/>
    <lineage>
        <taxon>Bacteria</taxon>
        <taxon>Pseudomonadati</taxon>
        <taxon>Pseudomonadota</taxon>
        <taxon>Alphaproteobacteria</taxon>
        <taxon>Hyphomicrobiales</taxon>
        <taxon>Nitrobacteraceae</taxon>
        <taxon>Bradyrhizobium</taxon>
    </lineage>
</organism>
<keyword evidence="3" id="KW-1185">Reference proteome</keyword>
<dbReference type="RefSeq" id="WP_015664686.1">
    <property type="nucleotide sequence ID" value="NC_020453.1"/>
</dbReference>
<feature type="transmembrane region" description="Helical" evidence="1">
    <location>
        <begin position="44"/>
        <end position="63"/>
    </location>
</feature>